<dbReference type="PANTHER" id="PTHR17490">
    <property type="entry name" value="SUA5"/>
    <property type="match status" value="1"/>
</dbReference>
<dbReference type="Gene3D" id="3.90.870.10">
    <property type="entry name" value="DHBP synthase"/>
    <property type="match status" value="1"/>
</dbReference>
<evidence type="ECO:0000256" key="5">
    <source>
        <dbReference type="ARBA" id="ARBA00022679"/>
    </source>
</evidence>
<keyword evidence="14" id="KW-1185">Reference proteome</keyword>
<keyword evidence="8" id="KW-0547">Nucleotide-binding</keyword>
<dbReference type="SUPFAM" id="SSF55821">
    <property type="entry name" value="YrdC/RibB"/>
    <property type="match status" value="1"/>
</dbReference>
<dbReference type="GO" id="GO:0003725">
    <property type="term" value="F:double-stranded RNA binding"/>
    <property type="evidence" value="ECO:0007669"/>
    <property type="project" value="InterPro"/>
</dbReference>
<comment type="subcellular location">
    <subcellularLocation>
        <location evidence="1">Cytoplasm</location>
    </subcellularLocation>
</comment>
<evidence type="ECO:0000256" key="3">
    <source>
        <dbReference type="ARBA" id="ARBA00012584"/>
    </source>
</evidence>
<evidence type="ECO:0000256" key="8">
    <source>
        <dbReference type="ARBA" id="ARBA00022741"/>
    </source>
</evidence>
<comment type="catalytic activity">
    <reaction evidence="11">
        <text>L-threonine + hydrogencarbonate + ATP = L-threonylcarbamoyladenylate + diphosphate + H2O</text>
        <dbReference type="Rhea" id="RHEA:36407"/>
        <dbReference type="ChEBI" id="CHEBI:15377"/>
        <dbReference type="ChEBI" id="CHEBI:17544"/>
        <dbReference type="ChEBI" id="CHEBI:30616"/>
        <dbReference type="ChEBI" id="CHEBI:33019"/>
        <dbReference type="ChEBI" id="CHEBI:57926"/>
        <dbReference type="ChEBI" id="CHEBI:73682"/>
        <dbReference type="EC" id="2.7.7.87"/>
    </reaction>
</comment>
<evidence type="ECO:0000256" key="7">
    <source>
        <dbReference type="ARBA" id="ARBA00022695"/>
    </source>
</evidence>
<evidence type="ECO:0000256" key="6">
    <source>
        <dbReference type="ARBA" id="ARBA00022694"/>
    </source>
</evidence>
<comment type="similarity">
    <text evidence="2">Belongs to the SUA5 family.</text>
</comment>
<dbReference type="InterPro" id="IPR006070">
    <property type="entry name" value="Sua5-like_dom"/>
</dbReference>
<evidence type="ECO:0000256" key="1">
    <source>
        <dbReference type="ARBA" id="ARBA00004496"/>
    </source>
</evidence>
<dbReference type="PROSITE" id="PS51163">
    <property type="entry name" value="YRDC"/>
    <property type="match status" value="1"/>
</dbReference>
<dbReference type="RefSeq" id="WP_004590620.1">
    <property type="nucleotide sequence ID" value="NZ_APMM01000017.1"/>
</dbReference>
<evidence type="ECO:0000256" key="2">
    <source>
        <dbReference type="ARBA" id="ARBA00007663"/>
    </source>
</evidence>
<dbReference type="EC" id="2.7.7.87" evidence="3"/>
<feature type="domain" description="YrdC-like" evidence="12">
    <location>
        <begin position="11"/>
        <end position="195"/>
    </location>
</feature>
<dbReference type="Proteomes" id="UP000053695">
    <property type="component" value="Unassembled WGS sequence"/>
</dbReference>
<dbReference type="PATRIC" id="fig|1069083.5.peg.549"/>
<keyword evidence="4" id="KW-0963">Cytoplasm</keyword>
<keyword evidence="5" id="KW-0808">Transferase</keyword>
<evidence type="ECO:0000313" key="13">
    <source>
        <dbReference type="EMBL" id="ENN96370.1"/>
    </source>
</evidence>
<evidence type="ECO:0000313" key="14">
    <source>
        <dbReference type="Proteomes" id="UP000053695"/>
    </source>
</evidence>
<keyword evidence="6" id="KW-0819">tRNA processing</keyword>
<dbReference type="AlphaFoldDB" id="N6VR34"/>
<dbReference type="NCBIfam" id="TIGR00057">
    <property type="entry name" value="L-threonylcarbamoyladenylate synthase"/>
    <property type="match status" value="1"/>
</dbReference>
<dbReference type="InterPro" id="IPR017945">
    <property type="entry name" value="DHBP_synth_RibB-like_a/b_dom"/>
</dbReference>
<dbReference type="GO" id="GO:0005524">
    <property type="term" value="F:ATP binding"/>
    <property type="evidence" value="ECO:0007669"/>
    <property type="project" value="UniProtKB-KW"/>
</dbReference>
<organism evidence="13 14">
    <name type="scientific">Methanocaldococcus villosus KIN24-T80</name>
    <dbReference type="NCBI Taxonomy" id="1069083"/>
    <lineage>
        <taxon>Archaea</taxon>
        <taxon>Methanobacteriati</taxon>
        <taxon>Methanobacteriota</taxon>
        <taxon>Methanomada group</taxon>
        <taxon>Methanococci</taxon>
        <taxon>Methanococcales</taxon>
        <taxon>Methanocaldococcaceae</taxon>
        <taxon>Methanocaldococcus</taxon>
    </lineage>
</organism>
<dbReference type="GO" id="GO:0006450">
    <property type="term" value="P:regulation of translational fidelity"/>
    <property type="evidence" value="ECO:0007669"/>
    <property type="project" value="TreeGrafter"/>
</dbReference>
<dbReference type="GO" id="GO:0008033">
    <property type="term" value="P:tRNA processing"/>
    <property type="evidence" value="ECO:0007669"/>
    <property type="project" value="UniProtKB-KW"/>
</dbReference>
<dbReference type="PANTHER" id="PTHR17490:SF16">
    <property type="entry name" value="THREONYLCARBAMOYL-AMP SYNTHASE"/>
    <property type="match status" value="1"/>
</dbReference>
<evidence type="ECO:0000256" key="11">
    <source>
        <dbReference type="ARBA" id="ARBA00048366"/>
    </source>
</evidence>
<gene>
    <name evidence="13" type="ORF">J422_02799</name>
</gene>
<dbReference type="EMBL" id="APMM01000017">
    <property type="protein sequence ID" value="ENN96370.1"/>
    <property type="molecule type" value="Genomic_DNA"/>
</dbReference>
<dbReference type="GO" id="GO:0000049">
    <property type="term" value="F:tRNA binding"/>
    <property type="evidence" value="ECO:0007669"/>
    <property type="project" value="TreeGrafter"/>
</dbReference>
<reference evidence="13 14" key="1">
    <citation type="journal article" date="2013" name="Genome Announc.">
        <title>Draft Genome Sequence of a Highly Flagellated, Fast-Swimming Archaeon, Methanocaldococcus villosus Strain KIN24-T80 (DSM 22612).</title>
        <authorList>
            <person name="Thennarasu S."/>
            <person name="Polireddy D."/>
            <person name="Antony A."/>
            <person name="Yada M.R."/>
            <person name="Algarawi S."/>
            <person name="Sivakumar N."/>
        </authorList>
    </citation>
    <scope>NUCLEOTIDE SEQUENCE [LARGE SCALE GENOMIC DNA]</scope>
    <source>
        <strain evidence="13 14">KIN24-T80</strain>
    </source>
</reference>
<dbReference type="Pfam" id="PF01300">
    <property type="entry name" value="Sua5_yciO_yrdC"/>
    <property type="match status" value="1"/>
</dbReference>
<proteinExistence type="inferred from homology"/>
<dbReference type="STRING" id="1069083.GCA_000371805_00110"/>
<accession>N6VR34</accession>
<comment type="caution">
    <text evidence="13">The sequence shown here is derived from an EMBL/GenBank/DDBJ whole genome shotgun (WGS) entry which is preliminary data.</text>
</comment>
<protein>
    <recommendedName>
        <fullName evidence="10">L-threonylcarbamoyladenylate synthase</fullName>
        <ecNumber evidence="3">2.7.7.87</ecNumber>
    </recommendedName>
    <alternativeName>
        <fullName evidence="10">L-threonylcarbamoyladenylate synthase</fullName>
    </alternativeName>
</protein>
<dbReference type="GO" id="GO:0005737">
    <property type="term" value="C:cytoplasm"/>
    <property type="evidence" value="ECO:0007669"/>
    <property type="project" value="UniProtKB-SubCell"/>
</dbReference>
<keyword evidence="9" id="KW-0067">ATP-binding</keyword>
<evidence type="ECO:0000256" key="9">
    <source>
        <dbReference type="ARBA" id="ARBA00022840"/>
    </source>
</evidence>
<evidence type="ECO:0000256" key="4">
    <source>
        <dbReference type="ARBA" id="ARBA00022490"/>
    </source>
</evidence>
<dbReference type="OrthoDB" id="39992at2157"/>
<evidence type="ECO:0000256" key="10">
    <source>
        <dbReference type="ARBA" id="ARBA00029774"/>
    </source>
</evidence>
<keyword evidence="7" id="KW-0548">Nucleotidyltransferase</keyword>
<sequence length="208" mass="23613">MRIIKLYNMNPNRAKTILEFLKKEILNGKIIICGTDTLYGISANALDENAVKKIYKIKKRDYNKPISICLKDTNEIEKYAYVNDISKKIINNFLPGPLTIILKKKAIIPNIVSKEYIGIRIPDHEIIRELSIVPLTTTSANVSGKKSPTCVEEIDDEIIKRVDYVVDVGKCKYSKPSTVIKIINNKIELIREGVIPFSEICKVAGYER</sequence>
<dbReference type="InterPro" id="IPR050156">
    <property type="entry name" value="TC-AMP_synthase_SUA5"/>
</dbReference>
<evidence type="ECO:0000259" key="12">
    <source>
        <dbReference type="PROSITE" id="PS51163"/>
    </source>
</evidence>
<dbReference type="GO" id="GO:0061710">
    <property type="term" value="F:L-threonylcarbamoyladenylate synthase"/>
    <property type="evidence" value="ECO:0007669"/>
    <property type="project" value="UniProtKB-EC"/>
</dbReference>
<name>N6VR34_9EURY</name>